<feature type="transmembrane region" description="Helical" evidence="1">
    <location>
        <begin position="139"/>
        <end position="160"/>
    </location>
</feature>
<feature type="transmembrane region" description="Helical" evidence="1">
    <location>
        <begin position="12"/>
        <end position="35"/>
    </location>
</feature>
<feature type="transmembrane region" description="Helical" evidence="1">
    <location>
        <begin position="185"/>
        <end position="207"/>
    </location>
</feature>
<proteinExistence type="predicted"/>
<evidence type="ECO:0000256" key="1">
    <source>
        <dbReference type="SAM" id="Phobius"/>
    </source>
</evidence>
<dbReference type="EMBL" id="CACVAS010000117">
    <property type="protein sequence ID" value="CAA6823706.1"/>
    <property type="molecule type" value="Genomic_DNA"/>
</dbReference>
<sequence>MNEVLFSNEVIVYLLAEAILFLLLLVALAVSLKVLFKWDFEKFTPFQFALERQAYLVSTIILLVFGMKFLLIVYFIFSIDALSVLVPGAMCAAGVVTANAYGSYLLILKLIILAFLTLWLYIHFYDMHTKNHQWFKEKSWLFSFIFVLILFEFGLDFAYFSDINIHQPVSCCSALFGQLEGANPLPFGLSIPLLLVLFYLLFSLVILSMKTKQTLLYIVSNVLFIYIAYYAVVYFFGTYVYQLPTHKCPFCMFQVEYFYVGYLLWGSLFLGTYMGLSNAVTTLWINQSHAKSQKSVIVLLSLFVLVCTAYVAIYYFKNGVLL</sequence>
<keyword evidence="1" id="KW-0812">Transmembrane</keyword>
<feature type="transmembrane region" description="Helical" evidence="1">
    <location>
        <begin position="214"/>
        <end position="237"/>
    </location>
</feature>
<gene>
    <name evidence="2" type="ORF">HELGO_WM969</name>
</gene>
<reference evidence="2" key="1">
    <citation type="submission" date="2020-01" db="EMBL/GenBank/DDBJ databases">
        <authorList>
            <person name="Meier V. D."/>
            <person name="Meier V D."/>
        </authorList>
    </citation>
    <scope>NUCLEOTIDE SEQUENCE</scope>
    <source>
        <strain evidence="2">HLG_WM_MAG_01</strain>
    </source>
</reference>
<name>A0A6S6U807_9BACT</name>
<feature type="transmembrane region" description="Helical" evidence="1">
    <location>
        <begin position="296"/>
        <end position="316"/>
    </location>
</feature>
<accession>A0A6S6U807</accession>
<dbReference type="AlphaFoldDB" id="A0A6S6U807"/>
<keyword evidence="1" id="KW-1133">Transmembrane helix</keyword>
<feature type="transmembrane region" description="Helical" evidence="1">
    <location>
        <begin position="107"/>
        <end position="127"/>
    </location>
</feature>
<protein>
    <submittedName>
        <fullName evidence="2">Possible membrane protein</fullName>
    </submittedName>
</protein>
<feature type="transmembrane region" description="Helical" evidence="1">
    <location>
        <begin position="257"/>
        <end position="276"/>
    </location>
</feature>
<keyword evidence="1" id="KW-0472">Membrane</keyword>
<evidence type="ECO:0000313" key="2">
    <source>
        <dbReference type="EMBL" id="CAA6823706.1"/>
    </source>
</evidence>
<organism evidence="2">
    <name type="scientific">uncultured Sulfurovum sp</name>
    <dbReference type="NCBI Taxonomy" id="269237"/>
    <lineage>
        <taxon>Bacteria</taxon>
        <taxon>Pseudomonadati</taxon>
        <taxon>Campylobacterota</taxon>
        <taxon>Epsilonproteobacteria</taxon>
        <taxon>Campylobacterales</taxon>
        <taxon>Sulfurovaceae</taxon>
        <taxon>Sulfurovum</taxon>
        <taxon>environmental samples</taxon>
    </lineage>
</organism>
<feature type="transmembrane region" description="Helical" evidence="1">
    <location>
        <begin position="55"/>
        <end position="77"/>
    </location>
</feature>